<dbReference type="EMBL" id="ML996577">
    <property type="protein sequence ID" value="KAF2755564.1"/>
    <property type="molecule type" value="Genomic_DNA"/>
</dbReference>
<evidence type="ECO:0000313" key="3">
    <source>
        <dbReference type="Proteomes" id="UP000799437"/>
    </source>
</evidence>
<protein>
    <submittedName>
        <fullName evidence="2">Uncharacterized protein</fullName>
    </submittedName>
</protein>
<evidence type="ECO:0000313" key="2">
    <source>
        <dbReference type="EMBL" id="KAF2755564.1"/>
    </source>
</evidence>
<evidence type="ECO:0000256" key="1">
    <source>
        <dbReference type="SAM" id="MobiDB-lite"/>
    </source>
</evidence>
<accession>A0A6A6W0Q4</accession>
<feature type="compositionally biased region" description="Acidic residues" evidence="1">
    <location>
        <begin position="267"/>
        <end position="278"/>
    </location>
</feature>
<proteinExistence type="predicted"/>
<dbReference type="GeneID" id="54488408"/>
<keyword evidence="3" id="KW-1185">Reference proteome</keyword>
<organism evidence="2 3">
    <name type="scientific">Pseudovirgaria hyperparasitica</name>
    <dbReference type="NCBI Taxonomy" id="470096"/>
    <lineage>
        <taxon>Eukaryota</taxon>
        <taxon>Fungi</taxon>
        <taxon>Dikarya</taxon>
        <taxon>Ascomycota</taxon>
        <taxon>Pezizomycotina</taxon>
        <taxon>Dothideomycetes</taxon>
        <taxon>Dothideomycetes incertae sedis</taxon>
        <taxon>Acrospermales</taxon>
        <taxon>Acrospermaceae</taxon>
        <taxon>Pseudovirgaria</taxon>
    </lineage>
</organism>
<reference evidence="2" key="1">
    <citation type="journal article" date="2020" name="Stud. Mycol.">
        <title>101 Dothideomycetes genomes: a test case for predicting lifestyles and emergence of pathogens.</title>
        <authorList>
            <person name="Haridas S."/>
            <person name="Albert R."/>
            <person name="Binder M."/>
            <person name="Bloem J."/>
            <person name="Labutti K."/>
            <person name="Salamov A."/>
            <person name="Andreopoulos B."/>
            <person name="Baker S."/>
            <person name="Barry K."/>
            <person name="Bills G."/>
            <person name="Bluhm B."/>
            <person name="Cannon C."/>
            <person name="Castanera R."/>
            <person name="Culley D."/>
            <person name="Daum C."/>
            <person name="Ezra D."/>
            <person name="Gonzalez J."/>
            <person name="Henrissat B."/>
            <person name="Kuo A."/>
            <person name="Liang C."/>
            <person name="Lipzen A."/>
            <person name="Lutzoni F."/>
            <person name="Magnuson J."/>
            <person name="Mondo S."/>
            <person name="Nolan M."/>
            <person name="Ohm R."/>
            <person name="Pangilinan J."/>
            <person name="Park H.-J."/>
            <person name="Ramirez L."/>
            <person name="Alfaro M."/>
            <person name="Sun H."/>
            <person name="Tritt A."/>
            <person name="Yoshinaga Y."/>
            <person name="Zwiers L.-H."/>
            <person name="Turgeon B."/>
            <person name="Goodwin S."/>
            <person name="Spatafora J."/>
            <person name="Crous P."/>
            <person name="Grigoriev I."/>
        </authorList>
    </citation>
    <scope>NUCLEOTIDE SEQUENCE</scope>
    <source>
        <strain evidence="2">CBS 121739</strain>
    </source>
</reference>
<sequence>MPCHCHAGRKVPQWPPGPGTVFTFSECEHVCGDVTCPAGDCITHENLRLHFVQAHEAEFLERGVIIADHELNLDTRELADVAPGIVDTVERVRRAERERGQSSKLAGQGYKVTKSSRPIAGQVGKKTKRAEDSVAERLSKMTLGGGEDATKHKEEGSKAVKTQAWALNPDSIEYDEEAGHGSATIVAAAGSEGIDESDIREAFRKLNIQKRREKLASGPRRMTTGRKAPAIKSSNVPVILVSHAEDAGADSEALGGISGPVGAEKPDFDEDDAEMEDV</sequence>
<feature type="region of interest" description="Disordered" evidence="1">
    <location>
        <begin position="250"/>
        <end position="278"/>
    </location>
</feature>
<name>A0A6A6W0Q4_9PEZI</name>
<dbReference type="RefSeq" id="XP_033598015.1">
    <property type="nucleotide sequence ID" value="XM_033747354.1"/>
</dbReference>
<gene>
    <name evidence="2" type="ORF">EJ05DRAFT_503021</name>
</gene>
<dbReference type="AlphaFoldDB" id="A0A6A6W0Q4"/>
<dbReference type="Proteomes" id="UP000799437">
    <property type="component" value="Unassembled WGS sequence"/>
</dbReference>